<dbReference type="Pfam" id="PF13639">
    <property type="entry name" value="zf-RING_2"/>
    <property type="match status" value="1"/>
</dbReference>
<protein>
    <recommendedName>
        <fullName evidence="4">RING-type E3 ubiquitin transferase</fullName>
        <ecNumber evidence="4">2.3.2.27</ecNumber>
    </recommendedName>
</protein>
<reference evidence="19" key="1">
    <citation type="journal article" date="2013" name="J. Plant Res.">
        <title>Effect of fungi and light on seed germination of three Opuntia species from semiarid lands of central Mexico.</title>
        <authorList>
            <person name="Delgado-Sanchez P."/>
            <person name="Jimenez-Bremont J.F."/>
            <person name="Guerrero-Gonzalez Mde L."/>
            <person name="Flores J."/>
        </authorList>
    </citation>
    <scope>NUCLEOTIDE SEQUENCE</scope>
    <source>
        <tissue evidence="19">Cladode</tissue>
    </source>
</reference>
<evidence type="ECO:0000256" key="10">
    <source>
        <dbReference type="ARBA" id="ARBA00022786"/>
    </source>
</evidence>
<keyword evidence="8" id="KW-0732">Signal</keyword>
<keyword evidence="10" id="KW-0833">Ubl conjugation pathway</keyword>
<comment type="similarity">
    <text evidence="14">Belongs to the RING-type zinc finger family. ATL subfamily.</text>
</comment>
<dbReference type="InterPro" id="IPR001841">
    <property type="entry name" value="Znf_RING"/>
</dbReference>
<keyword evidence="9 15" id="KW-0863">Zinc-finger</keyword>
<evidence type="ECO:0000256" key="9">
    <source>
        <dbReference type="ARBA" id="ARBA00022771"/>
    </source>
</evidence>
<feature type="transmembrane region" description="Helical" evidence="17">
    <location>
        <begin position="53"/>
        <end position="74"/>
    </location>
</feature>
<dbReference type="CDD" id="cd16461">
    <property type="entry name" value="RING-H2_EL5-like"/>
    <property type="match status" value="1"/>
</dbReference>
<keyword evidence="6 17" id="KW-0812">Transmembrane</keyword>
<comment type="catalytic activity">
    <reaction evidence="1">
        <text>S-ubiquitinyl-[E2 ubiquitin-conjugating enzyme]-L-cysteine + [acceptor protein]-L-lysine = [E2 ubiquitin-conjugating enzyme]-L-cysteine + N(6)-ubiquitinyl-[acceptor protein]-L-lysine.</text>
        <dbReference type="EC" id="2.3.2.27"/>
    </reaction>
</comment>
<evidence type="ECO:0000256" key="3">
    <source>
        <dbReference type="ARBA" id="ARBA00004906"/>
    </source>
</evidence>
<evidence type="ECO:0000256" key="5">
    <source>
        <dbReference type="ARBA" id="ARBA00022679"/>
    </source>
</evidence>
<keyword evidence="7" id="KW-0479">Metal-binding</keyword>
<evidence type="ECO:0000256" key="16">
    <source>
        <dbReference type="SAM" id="MobiDB-lite"/>
    </source>
</evidence>
<name>A0A7C9F6E2_OPUST</name>
<comment type="subcellular location">
    <subcellularLocation>
        <location evidence="2">Membrane</location>
        <topology evidence="2">Single-pass membrane protein</topology>
    </subcellularLocation>
</comment>
<evidence type="ECO:0000256" key="1">
    <source>
        <dbReference type="ARBA" id="ARBA00000900"/>
    </source>
</evidence>
<evidence type="ECO:0000256" key="14">
    <source>
        <dbReference type="ARBA" id="ARBA00024209"/>
    </source>
</evidence>
<accession>A0A7C9F6E2</accession>
<organism evidence="19">
    <name type="scientific">Opuntia streptacantha</name>
    <name type="common">Prickly pear cactus</name>
    <name type="synonym">Opuntia cardona</name>
    <dbReference type="NCBI Taxonomy" id="393608"/>
    <lineage>
        <taxon>Eukaryota</taxon>
        <taxon>Viridiplantae</taxon>
        <taxon>Streptophyta</taxon>
        <taxon>Embryophyta</taxon>
        <taxon>Tracheophyta</taxon>
        <taxon>Spermatophyta</taxon>
        <taxon>Magnoliopsida</taxon>
        <taxon>eudicotyledons</taxon>
        <taxon>Gunneridae</taxon>
        <taxon>Pentapetalae</taxon>
        <taxon>Caryophyllales</taxon>
        <taxon>Cactineae</taxon>
        <taxon>Cactaceae</taxon>
        <taxon>Opuntioideae</taxon>
        <taxon>Opuntia</taxon>
    </lineage>
</organism>
<evidence type="ECO:0000256" key="13">
    <source>
        <dbReference type="ARBA" id="ARBA00023136"/>
    </source>
</evidence>
<dbReference type="EMBL" id="GISG01255488">
    <property type="protein sequence ID" value="MBA4672524.1"/>
    <property type="molecule type" value="Transcribed_RNA"/>
</dbReference>
<keyword evidence="12 17" id="KW-1133">Transmembrane helix</keyword>
<evidence type="ECO:0000256" key="6">
    <source>
        <dbReference type="ARBA" id="ARBA00022692"/>
    </source>
</evidence>
<proteinExistence type="inferred from homology"/>
<dbReference type="InterPro" id="IPR013083">
    <property type="entry name" value="Znf_RING/FYVE/PHD"/>
</dbReference>
<evidence type="ECO:0000256" key="4">
    <source>
        <dbReference type="ARBA" id="ARBA00012483"/>
    </source>
</evidence>
<dbReference type="GO" id="GO:0061630">
    <property type="term" value="F:ubiquitin protein ligase activity"/>
    <property type="evidence" value="ECO:0007669"/>
    <property type="project" value="UniProtKB-EC"/>
</dbReference>
<comment type="pathway">
    <text evidence="3">Protein modification; protein ubiquitination.</text>
</comment>
<evidence type="ECO:0000256" key="15">
    <source>
        <dbReference type="PROSITE-ProRule" id="PRU00175"/>
    </source>
</evidence>
<reference evidence="19" key="2">
    <citation type="submission" date="2020-07" db="EMBL/GenBank/DDBJ databases">
        <authorList>
            <person name="Vera ALvarez R."/>
            <person name="Arias-Moreno D.M."/>
            <person name="Jimenez-Jacinto V."/>
            <person name="Jimenez-Bremont J.F."/>
            <person name="Swaminathan K."/>
            <person name="Moose S.P."/>
            <person name="Guerrero-Gonzalez M.L."/>
            <person name="Marino-Ramirez L."/>
            <person name="Landsman D."/>
            <person name="Rodriguez-Kessler M."/>
            <person name="Delgado-Sanchez P."/>
        </authorList>
    </citation>
    <scope>NUCLEOTIDE SEQUENCE</scope>
    <source>
        <tissue evidence="19">Cladode</tissue>
    </source>
</reference>
<dbReference type="GO" id="GO:0016020">
    <property type="term" value="C:membrane"/>
    <property type="evidence" value="ECO:0007669"/>
    <property type="project" value="UniProtKB-SubCell"/>
</dbReference>
<evidence type="ECO:0000259" key="18">
    <source>
        <dbReference type="PROSITE" id="PS50089"/>
    </source>
</evidence>
<sequence length="388" mass="42468">MNPNTHFVFFVFTVTFLSGSIVRSRPISISPPPEVAGEPPPPPVGYSSSFKPGIAVIVGVLTTLFSITFLLLLYAKHCKGGEGNGSAQAGYYHYRSGGFPVAGRKNSGIDPLVIESLPVFRFGSLMGGQKDGLECAVCLNRFEPAEVLRLLPKCKHAFHVECVDTWLDSHSTCPLCRFRVDPEDIFLVDRSYPVGFSKDEPVLAESTRRVSGRHSSAGERGKGNAAQTASSRRSCDGSYGTISDVHRKDGLLMTTVDRPSSDRRVEHRIIISTNPSGPQFQRWSDVQPCDLFYLRSEMLMKEGRRSSASKGGQGARVQQISIDGDDDGRCVINGRSVSEITGLSRLPVGESNVERERERQRHNGAISRWMAWIGQSRPAVRPGIQGAS</sequence>
<feature type="domain" description="RING-type" evidence="18">
    <location>
        <begin position="135"/>
        <end position="177"/>
    </location>
</feature>
<dbReference type="FunFam" id="3.30.40.10:FF:000285">
    <property type="entry name" value="RING-H2 finger protein ATL43"/>
    <property type="match status" value="1"/>
</dbReference>
<evidence type="ECO:0000256" key="11">
    <source>
        <dbReference type="ARBA" id="ARBA00022833"/>
    </source>
</evidence>
<evidence type="ECO:0000256" key="17">
    <source>
        <dbReference type="SAM" id="Phobius"/>
    </source>
</evidence>
<feature type="region of interest" description="Disordered" evidence="16">
    <location>
        <begin position="205"/>
        <end position="237"/>
    </location>
</feature>
<dbReference type="PANTHER" id="PTHR46539">
    <property type="entry name" value="E3 UBIQUITIN-PROTEIN LIGASE ATL42"/>
    <property type="match status" value="1"/>
</dbReference>
<dbReference type="Gene3D" id="3.30.40.10">
    <property type="entry name" value="Zinc/RING finger domain, C3HC4 (zinc finger)"/>
    <property type="match status" value="1"/>
</dbReference>
<dbReference type="GO" id="GO:0008270">
    <property type="term" value="F:zinc ion binding"/>
    <property type="evidence" value="ECO:0007669"/>
    <property type="project" value="UniProtKB-KW"/>
</dbReference>
<dbReference type="PROSITE" id="PS50089">
    <property type="entry name" value="ZF_RING_2"/>
    <property type="match status" value="1"/>
</dbReference>
<evidence type="ECO:0000256" key="12">
    <source>
        <dbReference type="ARBA" id="ARBA00022989"/>
    </source>
</evidence>
<keyword evidence="5" id="KW-0808">Transferase</keyword>
<dbReference type="SUPFAM" id="SSF57850">
    <property type="entry name" value="RING/U-box"/>
    <property type="match status" value="1"/>
</dbReference>
<keyword evidence="11" id="KW-0862">Zinc</keyword>
<evidence type="ECO:0000256" key="2">
    <source>
        <dbReference type="ARBA" id="ARBA00004167"/>
    </source>
</evidence>
<keyword evidence="13 17" id="KW-0472">Membrane</keyword>
<dbReference type="AlphaFoldDB" id="A0A7C9F6E2"/>
<evidence type="ECO:0000256" key="8">
    <source>
        <dbReference type="ARBA" id="ARBA00022729"/>
    </source>
</evidence>
<dbReference type="EC" id="2.3.2.27" evidence="4"/>
<evidence type="ECO:0000313" key="19">
    <source>
        <dbReference type="EMBL" id="MBA4672524.1"/>
    </source>
</evidence>
<dbReference type="SMART" id="SM00184">
    <property type="entry name" value="RING"/>
    <property type="match status" value="1"/>
</dbReference>
<evidence type="ECO:0000256" key="7">
    <source>
        <dbReference type="ARBA" id="ARBA00022723"/>
    </source>
</evidence>
<dbReference type="PANTHER" id="PTHR46539:SF2">
    <property type="entry name" value="RING-H2 FINGER PROTEIN ATL43"/>
    <property type="match status" value="1"/>
</dbReference>